<sequence>MSAPSVLDVTDMTDPEDVPVECQRCHKVIKAKDAKLVNILKPRAPNDPQSPHPTSAPPPVAAPKTDVVPNHRSVCLDCYHDAKNRQNVRRTLRQDSAVTGGANVEDIRVNVNAAQRGENVPVRKVSAQSALTPTPALVAPNPYPAYPAQYGQFYHPHAIPPGYPYPYAPGMFPAAQSSAHARVPGYTANHLQYRETRNAKIAEARLDPIPAPMPPPPPRASLASNAKIQITAGVAYLKNGASSKKPQILSNMKDTFTSIPVNSTCDELRAILIRKYSKSFRSHFGCEMVDAELSLRDITDGYVDMAYEQSENGTAPLAAYGVVVERKKGQKKVPARKSPTIVLCLTEQENDRLLEMKRDQEVRTLAHYAMRSAINVSMKQLEAQAPRRRLDQVHADEELLQPTEEPRPTKRRKPNPTSANPAPAHLISEPPASCPAPPPPLFQASRQPQTKPITATATPSSQMHHSTPSQSRNAHSESNPLFLPNQTTGEIPPKETTMSHNSRHLPTNSAVIPSARSNGGSTLHPSPSQSPHITQPSGTLPSSSHEDLLAEDDHDDALRNALGLQTRGQGQKEYAPFTWQQLQTLTQPAFELSEGTPLNCHLRWNDKHILGSPGSFKTCYLGQLTTRFARSTVVGAHSLFANPSNTLGQHIHGQAKVAVKRFHARQFQQGEALRLLPENEIPESQGEITTMVWARAIHDHGRSLMQRRAQTHPPPAPLANLRFVNFALAIANTERTQHFILEEVIDTSNTRFVKYINNGSALPCPGLNAAETEIADQLVCQQHITFNKTKGLLYVSDLQDPFLSAVQLGAGDLLTDAQVMTNASLGANLFAAGNVSAAHERFPIEHRCNRWCRWYGLVPFGEEPNTASKPYDPSHPNSELSRLESEVN</sequence>
<accession>A0A164YEQ2</accession>
<protein>
    <recommendedName>
        <fullName evidence="5">Alpha-type protein kinase domain-containing protein</fullName>
    </recommendedName>
</protein>
<evidence type="ECO:0000256" key="4">
    <source>
        <dbReference type="SAM" id="MobiDB-lite"/>
    </source>
</evidence>
<keyword evidence="3" id="KW-0418">Kinase</keyword>
<feature type="region of interest" description="Disordered" evidence="4">
    <location>
        <begin position="41"/>
        <end position="67"/>
    </location>
</feature>
<dbReference type="Gene3D" id="3.20.200.10">
    <property type="entry name" value="MHCK/EF2 kinase"/>
    <property type="match status" value="1"/>
</dbReference>
<dbReference type="GO" id="GO:0005524">
    <property type="term" value="F:ATP binding"/>
    <property type="evidence" value="ECO:0007669"/>
    <property type="project" value="InterPro"/>
</dbReference>
<dbReference type="PROSITE" id="PS51158">
    <property type="entry name" value="ALPHA_KINASE"/>
    <property type="match status" value="1"/>
</dbReference>
<feature type="compositionally biased region" description="Polar residues" evidence="4">
    <location>
        <begin position="496"/>
        <end position="543"/>
    </location>
</feature>
<gene>
    <name evidence="6" type="ORF">SISNIDRAFT_463590</name>
</gene>
<evidence type="ECO:0000313" key="6">
    <source>
        <dbReference type="EMBL" id="KZS96843.1"/>
    </source>
</evidence>
<dbReference type="Proteomes" id="UP000076722">
    <property type="component" value="Unassembled WGS sequence"/>
</dbReference>
<keyword evidence="2" id="KW-0808">Transferase</keyword>
<keyword evidence="7" id="KW-1185">Reference proteome</keyword>
<feature type="compositionally biased region" description="Pro residues" evidence="4">
    <location>
        <begin position="432"/>
        <end position="441"/>
    </location>
</feature>
<proteinExistence type="predicted"/>
<feature type="region of interest" description="Disordered" evidence="4">
    <location>
        <begin position="385"/>
        <end position="547"/>
    </location>
</feature>
<evidence type="ECO:0000256" key="1">
    <source>
        <dbReference type="ARBA" id="ARBA00022527"/>
    </source>
</evidence>
<evidence type="ECO:0000256" key="2">
    <source>
        <dbReference type="ARBA" id="ARBA00022679"/>
    </source>
</evidence>
<feature type="region of interest" description="Disordered" evidence="4">
    <location>
        <begin position="865"/>
        <end position="888"/>
    </location>
</feature>
<feature type="domain" description="Alpha-type protein kinase" evidence="5">
    <location>
        <begin position="571"/>
        <end position="860"/>
    </location>
</feature>
<evidence type="ECO:0000259" key="5">
    <source>
        <dbReference type="PROSITE" id="PS51158"/>
    </source>
</evidence>
<dbReference type="SUPFAM" id="SSF56112">
    <property type="entry name" value="Protein kinase-like (PK-like)"/>
    <property type="match status" value="1"/>
</dbReference>
<dbReference type="OrthoDB" id="301415at2759"/>
<name>A0A164YEQ2_9AGAM</name>
<reference evidence="6 7" key="1">
    <citation type="journal article" date="2016" name="Mol. Biol. Evol.">
        <title>Comparative Genomics of Early-Diverging Mushroom-Forming Fungi Provides Insights into the Origins of Lignocellulose Decay Capabilities.</title>
        <authorList>
            <person name="Nagy L.G."/>
            <person name="Riley R."/>
            <person name="Tritt A."/>
            <person name="Adam C."/>
            <person name="Daum C."/>
            <person name="Floudas D."/>
            <person name="Sun H."/>
            <person name="Yadav J.S."/>
            <person name="Pangilinan J."/>
            <person name="Larsson K.H."/>
            <person name="Matsuura K."/>
            <person name="Barry K."/>
            <person name="Labutti K."/>
            <person name="Kuo R."/>
            <person name="Ohm R.A."/>
            <person name="Bhattacharya S.S."/>
            <person name="Shirouzu T."/>
            <person name="Yoshinaga Y."/>
            <person name="Martin F.M."/>
            <person name="Grigoriev I.V."/>
            <person name="Hibbett D.S."/>
        </authorList>
    </citation>
    <scope>NUCLEOTIDE SEQUENCE [LARGE SCALE GENOMIC DNA]</scope>
    <source>
        <strain evidence="6 7">HHB9708</strain>
    </source>
</reference>
<dbReference type="Pfam" id="PF02816">
    <property type="entry name" value="Alpha_kinase"/>
    <property type="match status" value="1"/>
</dbReference>
<feature type="compositionally biased region" description="Pro residues" evidence="4">
    <location>
        <begin position="48"/>
        <end position="61"/>
    </location>
</feature>
<dbReference type="AlphaFoldDB" id="A0A164YEQ2"/>
<dbReference type="GO" id="GO:0004674">
    <property type="term" value="F:protein serine/threonine kinase activity"/>
    <property type="evidence" value="ECO:0007669"/>
    <property type="project" value="UniProtKB-KW"/>
</dbReference>
<dbReference type="InterPro" id="IPR011009">
    <property type="entry name" value="Kinase-like_dom_sf"/>
</dbReference>
<dbReference type="EMBL" id="KV419398">
    <property type="protein sequence ID" value="KZS96843.1"/>
    <property type="molecule type" value="Genomic_DNA"/>
</dbReference>
<keyword evidence="1" id="KW-0723">Serine/threonine-protein kinase</keyword>
<dbReference type="InterPro" id="IPR004166">
    <property type="entry name" value="a-kinase_dom"/>
</dbReference>
<feature type="compositionally biased region" description="Polar residues" evidence="4">
    <location>
        <begin position="444"/>
        <end position="489"/>
    </location>
</feature>
<feature type="compositionally biased region" description="Basic and acidic residues" evidence="4">
    <location>
        <begin position="388"/>
        <end position="397"/>
    </location>
</feature>
<organism evidence="6 7">
    <name type="scientific">Sistotremastrum niveocremeum HHB9708</name>
    <dbReference type="NCBI Taxonomy" id="1314777"/>
    <lineage>
        <taxon>Eukaryota</taxon>
        <taxon>Fungi</taxon>
        <taxon>Dikarya</taxon>
        <taxon>Basidiomycota</taxon>
        <taxon>Agaricomycotina</taxon>
        <taxon>Agaricomycetes</taxon>
        <taxon>Sistotremastrales</taxon>
        <taxon>Sistotremastraceae</taxon>
        <taxon>Sertulicium</taxon>
        <taxon>Sertulicium niveocremeum</taxon>
    </lineage>
</organism>
<evidence type="ECO:0000256" key="3">
    <source>
        <dbReference type="ARBA" id="ARBA00022777"/>
    </source>
</evidence>
<evidence type="ECO:0000313" key="7">
    <source>
        <dbReference type="Proteomes" id="UP000076722"/>
    </source>
</evidence>